<gene>
    <name evidence="3" type="ORF">GPEL0_01f2954</name>
</gene>
<organism evidence="3 4">
    <name type="scientific">Geoanaerobacter pelophilus</name>
    <dbReference type="NCBI Taxonomy" id="60036"/>
    <lineage>
        <taxon>Bacteria</taxon>
        <taxon>Pseudomonadati</taxon>
        <taxon>Thermodesulfobacteriota</taxon>
        <taxon>Desulfuromonadia</taxon>
        <taxon>Geobacterales</taxon>
        <taxon>Geobacteraceae</taxon>
        <taxon>Geoanaerobacter</taxon>
    </lineage>
</organism>
<evidence type="ECO:0000313" key="4">
    <source>
        <dbReference type="Proteomes" id="UP000194153"/>
    </source>
</evidence>
<feature type="domain" description="Peptidoglycan beta-N-acetylmuramidase NamZ C-terminal" evidence="2">
    <location>
        <begin position="240"/>
        <end position="400"/>
    </location>
</feature>
<dbReference type="InterPro" id="IPR048503">
    <property type="entry name" value="NamZ_C"/>
</dbReference>
<comment type="caution">
    <text evidence="3">The sequence shown here is derived from an EMBL/GenBank/DDBJ whole genome shotgun (WGS) entry which is preliminary data.</text>
</comment>
<evidence type="ECO:0000259" key="2">
    <source>
        <dbReference type="Pfam" id="PF20732"/>
    </source>
</evidence>
<dbReference type="Gene3D" id="3.40.50.12170">
    <property type="entry name" value="Uncharacterised protein PF07075, DUF1343"/>
    <property type="match status" value="1"/>
</dbReference>
<dbReference type="PANTHER" id="PTHR42915:SF1">
    <property type="entry name" value="PEPTIDOGLYCAN BETA-N-ACETYLMURAMIDASE NAMZ"/>
    <property type="match status" value="1"/>
</dbReference>
<dbReference type="InterPro" id="IPR008302">
    <property type="entry name" value="NamZ"/>
</dbReference>
<name>A0ABQ0MJH8_9BACT</name>
<feature type="domain" description="Peptidoglycan beta-N-acetylmuramidase NamZ N-terminal" evidence="1">
    <location>
        <begin position="36"/>
        <end position="236"/>
    </location>
</feature>
<dbReference type="InterPro" id="IPR048502">
    <property type="entry name" value="NamZ_N"/>
</dbReference>
<dbReference type="Proteomes" id="UP000194153">
    <property type="component" value="Unassembled WGS sequence"/>
</dbReference>
<sequence length="402" mass="43084">MLILISPAPSNGALVKTGAEVLSEQDFLPLKGKNFALVTNHSALVGEVHLLDLMKKKGVMPAVIFTPEHGLKGTAEDGVQLADDTSGGVPVISLYGAVKQPRPEDLKGIDLVVFDIQDAGVRFYTYISTMGLAMQAAAREGIPFMVLDRPNPLGGEYVGGFVRDGLPASFTSLYPVPIAHGMTVGELAGMIKGEAMLPGLTQLDLKVVRMQGWQRSMRWPDTGLLWVATSPNLASFESVLLYPGTGLLEGTSASEGRGSTIPFQLAGWPGIDPLALAARLNSEQLRGVHFEPVQFTPLRMPGVSSAPKYRDREVGGVRIDITDYRKVSPVETGVAVLSALHALVPEPVRPSFFRGGFDDMAGSAELRKAVERGESAQAIAASWNAELSRFLALREGYLLYGE</sequence>
<reference evidence="4" key="2">
    <citation type="submission" date="2017-05" db="EMBL/GenBank/DDBJ databases">
        <title>Draft genome sequence of Geobacter pelophilus, a iron(III)-reducing bacteria.</title>
        <authorList>
            <person name="Aoyagi T."/>
            <person name="Koike H."/>
            <person name="Morita T."/>
            <person name="Sato Y."/>
            <person name="Habe H."/>
            <person name="Hori T."/>
        </authorList>
    </citation>
    <scope>NUCLEOTIDE SEQUENCE [LARGE SCALE GENOMIC DNA]</scope>
    <source>
        <strain evidence="4">Drf2</strain>
    </source>
</reference>
<dbReference type="Gene3D" id="3.90.1150.140">
    <property type="match status" value="1"/>
</dbReference>
<dbReference type="PIRSF" id="PIRSF016719">
    <property type="entry name" value="UCP016719"/>
    <property type="match status" value="1"/>
</dbReference>
<proteinExistence type="predicted"/>
<dbReference type="PANTHER" id="PTHR42915">
    <property type="entry name" value="HYPOTHETICAL 460 KDA PROTEIN IN FEUA-SIGW INTERGENIC REGION [PRECURSOR]"/>
    <property type="match status" value="1"/>
</dbReference>
<reference evidence="3 4" key="1">
    <citation type="submission" date="2017-04" db="EMBL/GenBank/DDBJ databases">
        <authorList>
            <consortium name="Geobacter pelophilus Genome Sequencing"/>
            <person name="Aoyagi T."/>
            <person name="Koike H."/>
            <person name="Hori T."/>
        </authorList>
    </citation>
    <scope>NUCLEOTIDE SEQUENCE [LARGE SCALE GENOMIC DNA]</scope>
    <source>
        <strain evidence="3 4">Drf2</strain>
    </source>
</reference>
<dbReference type="Pfam" id="PF20732">
    <property type="entry name" value="NamZ_C"/>
    <property type="match status" value="1"/>
</dbReference>
<accession>A0ABQ0MJH8</accession>
<dbReference type="Pfam" id="PF07075">
    <property type="entry name" value="NamZ_N"/>
    <property type="match status" value="1"/>
</dbReference>
<dbReference type="EMBL" id="BDQG01000001">
    <property type="protein sequence ID" value="GAW67236.1"/>
    <property type="molecule type" value="Genomic_DNA"/>
</dbReference>
<evidence type="ECO:0000259" key="1">
    <source>
        <dbReference type="Pfam" id="PF07075"/>
    </source>
</evidence>
<protein>
    <submittedName>
        <fullName evidence="3">Cell wall regulatory locus protein</fullName>
    </submittedName>
</protein>
<keyword evidence="4" id="KW-1185">Reference proteome</keyword>
<evidence type="ECO:0000313" key="3">
    <source>
        <dbReference type="EMBL" id="GAW67236.1"/>
    </source>
</evidence>